<dbReference type="NCBIfam" id="TIGR01133">
    <property type="entry name" value="murG"/>
    <property type="match status" value="1"/>
</dbReference>
<dbReference type="PANTHER" id="PTHR21015">
    <property type="entry name" value="UDP-N-ACETYLGLUCOSAMINE--N-ACETYLMURAMYL-(PENTAPEPTIDE) PYROPHOSPHORYL-UNDECAPRENOL N-ACETYLGLUCOSAMINE TRANSFERASE 1"/>
    <property type="match status" value="1"/>
</dbReference>
<dbReference type="EC" id="2.4.1.227" evidence="10"/>
<keyword evidence="8 10" id="KW-0131">Cell cycle</keyword>
<feature type="binding site" evidence="10">
    <location>
        <position position="290"/>
    </location>
    <ligand>
        <name>UDP-N-acetyl-alpha-D-glucosamine</name>
        <dbReference type="ChEBI" id="CHEBI:57705"/>
    </ligand>
</feature>
<dbReference type="InterPro" id="IPR004276">
    <property type="entry name" value="GlycoTrans_28_N"/>
</dbReference>
<keyword evidence="3 10" id="KW-0328">Glycosyltransferase</keyword>
<feature type="binding site" evidence="10">
    <location>
        <position position="245"/>
    </location>
    <ligand>
        <name>UDP-N-acetyl-alpha-D-glucosamine</name>
        <dbReference type="ChEBI" id="CHEBI:57705"/>
    </ligand>
</feature>
<comment type="catalytic activity">
    <reaction evidence="10">
        <text>di-trans,octa-cis-undecaprenyl diphospho-N-acetyl-alpha-D-muramoyl-L-alanyl-D-glutamyl-meso-2,6-diaminopimeloyl-D-alanyl-D-alanine + UDP-N-acetyl-alpha-D-glucosamine = di-trans,octa-cis-undecaprenyl diphospho-[N-acetyl-alpha-D-glucosaminyl-(1-&gt;4)]-N-acetyl-alpha-D-muramoyl-L-alanyl-D-glutamyl-meso-2,6-diaminopimeloyl-D-alanyl-D-alanine + UDP + H(+)</text>
        <dbReference type="Rhea" id="RHEA:31227"/>
        <dbReference type="ChEBI" id="CHEBI:15378"/>
        <dbReference type="ChEBI" id="CHEBI:57705"/>
        <dbReference type="ChEBI" id="CHEBI:58223"/>
        <dbReference type="ChEBI" id="CHEBI:61387"/>
        <dbReference type="ChEBI" id="CHEBI:61388"/>
        <dbReference type="EC" id="2.4.1.227"/>
    </reaction>
</comment>
<keyword evidence="4 10" id="KW-0808">Transferase</keyword>
<feature type="binding site" evidence="10">
    <location>
        <begin position="11"/>
        <end position="13"/>
    </location>
    <ligand>
        <name>UDP-N-acetyl-alpha-D-glucosamine</name>
        <dbReference type="ChEBI" id="CHEBI:57705"/>
    </ligand>
</feature>
<evidence type="ECO:0000256" key="5">
    <source>
        <dbReference type="ARBA" id="ARBA00022960"/>
    </source>
</evidence>
<evidence type="ECO:0000256" key="6">
    <source>
        <dbReference type="ARBA" id="ARBA00022984"/>
    </source>
</evidence>
<keyword evidence="6 10" id="KW-0573">Peptidoglycan synthesis</keyword>
<keyword evidence="1 10" id="KW-1003">Cell membrane</keyword>
<reference evidence="13" key="1">
    <citation type="submission" date="2019-02" db="EMBL/GenBank/DDBJ databases">
        <authorList>
            <person name="Li S.-H."/>
        </authorList>
    </citation>
    <scope>NUCLEOTIDE SEQUENCE</scope>
    <source>
        <strain evidence="13">IMCC14734</strain>
    </source>
</reference>
<evidence type="ECO:0000256" key="3">
    <source>
        <dbReference type="ARBA" id="ARBA00022676"/>
    </source>
</evidence>
<feature type="binding site" evidence="10">
    <location>
        <position position="162"/>
    </location>
    <ligand>
        <name>UDP-N-acetyl-alpha-D-glucosamine</name>
        <dbReference type="ChEBI" id="CHEBI:57705"/>
    </ligand>
</feature>
<protein>
    <recommendedName>
        <fullName evidence="10">UDP-N-acetylglucosamine--N-acetylmuramyl-(pentapeptide) pyrophosphoryl-undecaprenol N-acetylglucosamine transferase</fullName>
        <ecNumber evidence="10">2.4.1.227</ecNumber>
    </recommendedName>
    <alternativeName>
        <fullName evidence="10">Undecaprenyl-PP-MurNAc-pentapeptide-UDPGlcNAc GlcNAc transferase</fullName>
    </alternativeName>
</protein>
<keyword evidence="7 10" id="KW-0472">Membrane</keyword>
<evidence type="ECO:0000256" key="1">
    <source>
        <dbReference type="ARBA" id="ARBA00022475"/>
    </source>
</evidence>
<feature type="binding site" evidence="10">
    <location>
        <position position="123"/>
    </location>
    <ligand>
        <name>UDP-N-acetyl-alpha-D-glucosamine</name>
        <dbReference type="ChEBI" id="CHEBI:57705"/>
    </ligand>
</feature>
<feature type="binding site" evidence="10">
    <location>
        <position position="190"/>
    </location>
    <ligand>
        <name>UDP-N-acetyl-alpha-D-glucosamine</name>
        <dbReference type="ChEBI" id="CHEBI:57705"/>
    </ligand>
</feature>
<keyword evidence="2 10" id="KW-0132">Cell division</keyword>
<feature type="domain" description="Glycosyl transferase family 28 C-terminal" evidence="12">
    <location>
        <begin position="184"/>
        <end position="347"/>
    </location>
</feature>
<dbReference type="SUPFAM" id="SSF53756">
    <property type="entry name" value="UDP-Glycosyltransferase/glycogen phosphorylase"/>
    <property type="match status" value="1"/>
</dbReference>
<dbReference type="PANTHER" id="PTHR21015:SF22">
    <property type="entry name" value="GLYCOSYLTRANSFERASE"/>
    <property type="match status" value="1"/>
</dbReference>
<dbReference type="Proteomes" id="UP001143362">
    <property type="component" value="Unassembled WGS sequence"/>
</dbReference>
<sequence>MAPILIMAGGTGGHVFPALAVAEELRQRGYAVHWLGTHRGLEADVVPRAGFSLHFLPVQGLRGKGLLTRLGGLFMLLASMLRALLTVARLRPVCVLGMGGYVAGPGGIASWLLRRPLLVHEQNSVAGTTNRILARFSRRVLVAYPQAFPATVATTLVGNPVRAELLEQGRDCQYRYDGSSPLRLLVFGGSLGALALNEVLPQALACLTSPENFEVRHQTGRAHYASVLESYPPQLRDGVRVEAFIEDMAEALEWADLVLCRAGALTIAELTTMGRPSILVPLPGAIDDHQAHNAQWLADHDAALVVKQGAMQAATLAAQLEQLAAAPERLAAMAAAAAAVACREATHRVADICEEVRRV</sequence>
<proteinExistence type="inferred from homology"/>
<comment type="pathway">
    <text evidence="10">Cell wall biogenesis; peptidoglycan biosynthesis.</text>
</comment>
<evidence type="ECO:0000256" key="7">
    <source>
        <dbReference type="ARBA" id="ARBA00023136"/>
    </source>
</evidence>
<organism evidence="13 14">
    <name type="scientific">Candidatus Litorirhabdus singularis</name>
    <dbReference type="NCBI Taxonomy" id="2518993"/>
    <lineage>
        <taxon>Bacteria</taxon>
        <taxon>Pseudomonadati</taxon>
        <taxon>Pseudomonadota</taxon>
        <taxon>Gammaproteobacteria</taxon>
        <taxon>Cellvibrionales</taxon>
        <taxon>Halieaceae</taxon>
        <taxon>Candidatus Litorirhabdus</taxon>
    </lineage>
</organism>
<evidence type="ECO:0000259" key="12">
    <source>
        <dbReference type="Pfam" id="PF04101"/>
    </source>
</evidence>
<dbReference type="HAMAP" id="MF_00033">
    <property type="entry name" value="MurG"/>
    <property type="match status" value="1"/>
</dbReference>
<evidence type="ECO:0000256" key="10">
    <source>
        <dbReference type="HAMAP-Rule" id="MF_00033"/>
    </source>
</evidence>
<dbReference type="Pfam" id="PF04101">
    <property type="entry name" value="Glyco_tran_28_C"/>
    <property type="match status" value="1"/>
</dbReference>
<keyword evidence="14" id="KW-1185">Reference proteome</keyword>
<dbReference type="Pfam" id="PF03033">
    <property type="entry name" value="Glyco_transf_28"/>
    <property type="match status" value="1"/>
</dbReference>
<comment type="caution">
    <text evidence="13">The sequence shown here is derived from an EMBL/GenBank/DDBJ whole genome shotgun (WGS) entry which is preliminary data.</text>
</comment>
<dbReference type="InterPro" id="IPR007235">
    <property type="entry name" value="Glyco_trans_28_C"/>
</dbReference>
<comment type="similarity">
    <text evidence="10">Belongs to the glycosyltransferase 28 family. MurG subfamily.</text>
</comment>
<dbReference type="GO" id="GO:0016757">
    <property type="term" value="F:glycosyltransferase activity"/>
    <property type="evidence" value="ECO:0007669"/>
    <property type="project" value="UniProtKB-KW"/>
</dbReference>
<keyword evidence="5 10" id="KW-0133">Cell shape</keyword>
<evidence type="ECO:0000256" key="4">
    <source>
        <dbReference type="ARBA" id="ARBA00022679"/>
    </source>
</evidence>
<comment type="function">
    <text evidence="10">Cell wall formation. Catalyzes the transfer of a GlcNAc subunit on undecaprenyl-pyrophosphoryl-MurNAc-pentapeptide (lipid intermediate I) to form undecaprenyl-pyrophosphoryl-MurNAc-(pentapeptide)GlcNAc (lipid intermediate II).</text>
</comment>
<evidence type="ECO:0000313" key="14">
    <source>
        <dbReference type="Proteomes" id="UP001143362"/>
    </source>
</evidence>
<dbReference type="CDD" id="cd03785">
    <property type="entry name" value="GT28_MurG"/>
    <property type="match status" value="1"/>
</dbReference>
<name>A0ABT3TJB4_9GAMM</name>
<accession>A0ABT3TJB4</accession>
<dbReference type="EMBL" id="SHNN01000003">
    <property type="protein sequence ID" value="MCX2982402.1"/>
    <property type="molecule type" value="Genomic_DNA"/>
</dbReference>
<comment type="caution">
    <text evidence="10">Lacks conserved residue(s) required for the propagation of feature annotation.</text>
</comment>
<evidence type="ECO:0000313" key="13">
    <source>
        <dbReference type="EMBL" id="MCX2982402.1"/>
    </source>
</evidence>
<dbReference type="InterPro" id="IPR006009">
    <property type="entry name" value="GlcNAc_MurG"/>
</dbReference>
<evidence type="ECO:0000256" key="9">
    <source>
        <dbReference type="ARBA" id="ARBA00023316"/>
    </source>
</evidence>
<evidence type="ECO:0000259" key="11">
    <source>
        <dbReference type="Pfam" id="PF03033"/>
    </source>
</evidence>
<gene>
    <name evidence="10 13" type="primary">murG</name>
    <name evidence="13" type="ORF">EYC98_16175</name>
</gene>
<comment type="subcellular location">
    <subcellularLocation>
        <location evidence="10">Cell membrane</location>
        <topology evidence="10">Peripheral membrane protein</topology>
        <orientation evidence="10">Cytoplasmic side</orientation>
    </subcellularLocation>
</comment>
<keyword evidence="9 10" id="KW-0961">Cell wall biogenesis/degradation</keyword>
<dbReference type="Gene3D" id="3.40.50.2000">
    <property type="entry name" value="Glycogen Phosphorylase B"/>
    <property type="match status" value="2"/>
</dbReference>
<feature type="domain" description="Glycosyltransferase family 28 N-terminal" evidence="11">
    <location>
        <begin position="4"/>
        <end position="141"/>
    </location>
</feature>
<evidence type="ECO:0000256" key="2">
    <source>
        <dbReference type="ARBA" id="ARBA00022618"/>
    </source>
</evidence>
<evidence type="ECO:0000256" key="8">
    <source>
        <dbReference type="ARBA" id="ARBA00023306"/>
    </source>
</evidence>